<organism evidence="1 2">
    <name type="scientific">Nocardioides luteus</name>
    <dbReference type="NCBI Taxonomy" id="1844"/>
    <lineage>
        <taxon>Bacteria</taxon>
        <taxon>Bacillati</taxon>
        <taxon>Actinomycetota</taxon>
        <taxon>Actinomycetes</taxon>
        <taxon>Propionibacteriales</taxon>
        <taxon>Nocardioidaceae</taxon>
        <taxon>Nocardioides</taxon>
    </lineage>
</organism>
<evidence type="ECO:0000313" key="2">
    <source>
        <dbReference type="Proteomes" id="UP001142292"/>
    </source>
</evidence>
<evidence type="ECO:0000313" key="1">
    <source>
        <dbReference type="EMBL" id="GLJ68807.1"/>
    </source>
</evidence>
<accession>A0ABQ5SZB8</accession>
<reference evidence="1" key="1">
    <citation type="journal article" date="2014" name="Int. J. Syst. Evol. Microbiol.">
        <title>Complete genome of a new Firmicutes species belonging to the dominant human colonic microbiota ('Ruminococcus bicirculans') reveals two chromosomes and a selective capacity to utilize plant glucans.</title>
        <authorList>
            <consortium name="NISC Comparative Sequencing Program"/>
            <person name="Wegmann U."/>
            <person name="Louis P."/>
            <person name="Goesmann A."/>
            <person name="Henrissat B."/>
            <person name="Duncan S.H."/>
            <person name="Flint H.J."/>
        </authorList>
    </citation>
    <scope>NUCLEOTIDE SEQUENCE</scope>
    <source>
        <strain evidence="1">VKM Ac-1246</strain>
    </source>
</reference>
<dbReference type="Proteomes" id="UP001142292">
    <property type="component" value="Unassembled WGS sequence"/>
</dbReference>
<sequence length="195" mass="21648">MPSAYVPGKVEKFKAEAAPDGWKTFTNSKAKVSFKVPPKWKEDTELGSVPDLEVPGGGGDDKVVVSAPQWGPSTVQWTGFVTVESQVPLSFGGGDDGSPPKDPARFGEYLDEQIEVHFNEPERGFRLPNVRGSGKEFYHFVKYEPDGGEVGSRWHMFGTWHNGRHIWFSWTFSSHASGTEVQDHLDNIMSTLEFG</sequence>
<comment type="caution">
    <text evidence="1">The sequence shown here is derived from an EMBL/GenBank/DDBJ whole genome shotgun (WGS) entry which is preliminary data.</text>
</comment>
<reference evidence="1" key="2">
    <citation type="submission" date="2023-01" db="EMBL/GenBank/DDBJ databases">
        <authorList>
            <person name="Sun Q."/>
            <person name="Evtushenko L."/>
        </authorList>
    </citation>
    <scope>NUCLEOTIDE SEQUENCE</scope>
    <source>
        <strain evidence="1">VKM Ac-1246</strain>
    </source>
</reference>
<keyword evidence="2" id="KW-1185">Reference proteome</keyword>
<protein>
    <submittedName>
        <fullName evidence="1">Uncharacterized protein</fullName>
    </submittedName>
</protein>
<gene>
    <name evidence="1" type="ORF">GCM10017579_28430</name>
</gene>
<proteinExistence type="predicted"/>
<name>A0ABQ5SZB8_9ACTN</name>
<dbReference type="EMBL" id="BSEL01000005">
    <property type="protein sequence ID" value="GLJ68807.1"/>
    <property type="molecule type" value="Genomic_DNA"/>
</dbReference>